<dbReference type="InterPro" id="IPR003661">
    <property type="entry name" value="HisK_dim/P_dom"/>
</dbReference>
<feature type="domain" description="Histidine kinase" evidence="9">
    <location>
        <begin position="216"/>
        <end position="397"/>
    </location>
</feature>
<dbReference type="Pfam" id="PF00512">
    <property type="entry name" value="HisKA"/>
    <property type="match status" value="1"/>
</dbReference>
<evidence type="ECO:0000256" key="2">
    <source>
        <dbReference type="ARBA" id="ARBA00012438"/>
    </source>
</evidence>
<evidence type="ECO:0000256" key="1">
    <source>
        <dbReference type="ARBA" id="ARBA00000085"/>
    </source>
</evidence>
<keyword evidence="7 8" id="KW-1133">Transmembrane helix</keyword>
<evidence type="ECO:0000256" key="4">
    <source>
        <dbReference type="ARBA" id="ARBA00022679"/>
    </source>
</evidence>
<gene>
    <name evidence="10" type="ORF">QE417_001245</name>
</gene>
<dbReference type="SUPFAM" id="SSF55874">
    <property type="entry name" value="ATPase domain of HSP90 chaperone/DNA topoisomerase II/histidine kinase"/>
    <property type="match status" value="1"/>
</dbReference>
<keyword evidence="11" id="KW-1185">Reference proteome</keyword>
<accession>A0ABU3GQW7</accession>
<keyword evidence="6 10" id="KW-0418">Kinase</keyword>
<evidence type="ECO:0000313" key="11">
    <source>
        <dbReference type="Proteomes" id="UP001258315"/>
    </source>
</evidence>
<evidence type="ECO:0000256" key="6">
    <source>
        <dbReference type="ARBA" id="ARBA00022777"/>
    </source>
</evidence>
<dbReference type="PANTHER" id="PTHR45436">
    <property type="entry name" value="SENSOR HISTIDINE KINASE YKOH"/>
    <property type="match status" value="1"/>
</dbReference>
<feature type="transmembrane region" description="Helical" evidence="8">
    <location>
        <begin position="127"/>
        <end position="149"/>
    </location>
</feature>
<dbReference type="InterPro" id="IPR003594">
    <property type="entry name" value="HATPase_dom"/>
</dbReference>
<dbReference type="SUPFAM" id="SSF47384">
    <property type="entry name" value="Homodimeric domain of signal transducing histidine kinase"/>
    <property type="match status" value="1"/>
</dbReference>
<keyword evidence="3" id="KW-0597">Phosphoprotein</keyword>
<keyword evidence="4" id="KW-0808">Transferase</keyword>
<dbReference type="PROSITE" id="PS50109">
    <property type="entry name" value="HIS_KIN"/>
    <property type="match status" value="1"/>
</dbReference>
<dbReference type="SMART" id="SM00388">
    <property type="entry name" value="HisKA"/>
    <property type="match status" value="1"/>
</dbReference>
<reference evidence="11" key="1">
    <citation type="submission" date="2023-07" db="EMBL/GenBank/DDBJ databases">
        <title>Functional and genomic diversity of the sorghum phyllosphere microbiome.</title>
        <authorList>
            <person name="Shade A."/>
        </authorList>
    </citation>
    <scope>NUCLEOTIDE SEQUENCE [LARGE SCALE GENOMIC DNA]</scope>
    <source>
        <strain evidence="11">SORGH_AS_0422</strain>
    </source>
</reference>
<proteinExistence type="predicted"/>
<dbReference type="Pfam" id="PF02518">
    <property type="entry name" value="HATPase_c"/>
    <property type="match status" value="1"/>
</dbReference>
<comment type="caution">
    <text evidence="10">The sequence shown here is derived from an EMBL/GenBank/DDBJ whole genome shotgun (WGS) entry which is preliminary data.</text>
</comment>
<dbReference type="Gene3D" id="1.10.287.130">
    <property type="match status" value="1"/>
</dbReference>
<dbReference type="PANTHER" id="PTHR45436:SF5">
    <property type="entry name" value="SENSOR HISTIDINE KINASE TRCS"/>
    <property type="match status" value="1"/>
</dbReference>
<feature type="transmembrane region" description="Helical" evidence="8">
    <location>
        <begin position="12"/>
        <end position="34"/>
    </location>
</feature>
<dbReference type="EC" id="2.7.13.3" evidence="2"/>
<evidence type="ECO:0000256" key="5">
    <source>
        <dbReference type="ARBA" id="ARBA00022692"/>
    </source>
</evidence>
<evidence type="ECO:0000313" key="10">
    <source>
        <dbReference type="EMBL" id="MDT3402173.1"/>
    </source>
</evidence>
<dbReference type="InterPro" id="IPR050428">
    <property type="entry name" value="TCS_sensor_his_kinase"/>
</dbReference>
<dbReference type="EMBL" id="JAVLVU010000001">
    <property type="protein sequence ID" value="MDT3402173.1"/>
    <property type="molecule type" value="Genomic_DNA"/>
</dbReference>
<dbReference type="InterPro" id="IPR036097">
    <property type="entry name" value="HisK_dim/P_sf"/>
</dbReference>
<dbReference type="CDD" id="cd00082">
    <property type="entry name" value="HisKA"/>
    <property type="match status" value="1"/>
</dbReference>
<protein>
    <recommendedName>
        <fullName evidence="2">histidine kinase</fullName>
        <ecNumber evidence="2">2.7.13.3</ecNumber>
    </recommendedName>
</protein>
<name>A0ABU3GQW7_9SPHI</name>
<dbReference type="InterPro" id="IPR036890">
    <property type="entry name" value="HATPase_C_sf"/>
</dbReference>
<evidence type="ECO:0000256" key="8">
    <source>
        <dbReference type="SAM" id="Phobius"/>
    </source>
</evidence>
<comment type="catalytic activity">
    <reaction evidence="1">
        <text>ATP + protein L-histidine = ADP + protein N-phospho-L-histidine.</text>
        <dbReference type="EC" id="2.7.13.3"/>
    </reaction>
</comment>
<sequence length="417" mass="47487">MKLLTRYNRATIAITTIIMLVAGIAYYFTITTILSKQVDKALEVEEHEVHDFVLLNRKLPQVFRTNHQTILFAPANSPGKRKFVDTVYRDIKDDELEPARALYTFVKVEDKYYRVIVVQSKVENEDLIKVIFMITLGLIAGLLVALFFLNRVILSSLWKPFYKVLGQLKSFNLAENSSIQNVHSNIDEFRELDTAVNLMADRVKDDYFALKSFTENASHELMTPISVINSKLDTFVQTGEFSDQQSKLLNDIYSSVSKLTRLNKSLLLLAKIENRLIADKQDLNLKILIEELLNQLDDLVAGRQLVVEARLYDKPIKASLLLMEVLISNLISNAIRHNKPGGFISIELNHLKLKVSNSGVAGKLNMQDMFRRFQKSASSDGIGLGLTISKQICDTYGFNFEYVFLNEVHHFIVTFAP</sequence>
<dbReference type="CDD" id="cd00075">
    <property type="entry name" value="HATPase"/>
    <property type="match status" value="1"/>
</dbReference>
<evidence type="ECO:0000256" key="7">
    <source>
        <dbReference type="ARBA" id="ARBA00022989"/>
    </source>
</evidence>
<dbReference type="Proteomes" id="UP001258315">
    <property type="component" value="Unassembled WGS sequence"/>
</dbReference>
<dbReference type="Gene3D" id="3.30.565.10">
    <property type="entry name" value="Histidine kinase-like ATPase, C-terminal domain"/>
    <property type="match status" value="1"/>
</dbReference>
<organism evidence="10 11">
    <name type="scientific">Mucilaginibacter terrae</name>
    <dbReference type="NCBI Taxonomy" id="1955052"/>
    <lineage>
        <taxon>Bacteria</taxon>
        <taxon>Pseudomonadati</taxon>
        <taxon>Bacteroidota</taxon>
        <taxon>Sphingobacteriia</taxon>
        <taxon>Sphingobacteriales</taxon>
        <taxon>Sphingobacteriaceae</taxon>
        <taxon>Mucilaginibacter</taxon>
    </lineage>
</organism>
<dbReference type="RefSeq" id="WP_311948398.1">
    <property type="nucleotide sequence ID" value="NZ_JAVLVU010000001.1"/>
</dbReference>
<evidence type="ECO:0000256" key="3">
    <source>
        <dbReference type="ARBA" id="ARBA00022553"/>
    </source>
</evidence>
<keyword evidence="5 8" id="KW-0812">Transmembrane</keyword>
<keyword evidence="8" id="KW-0472">Membrane</keyword>
<evidence type="ECO:0000259" key="9">
    <source>
        <dbReference type="PROSITE" id="PS50109"/>
    </source>
</evidence>
<dbReference type="SMART" id="SM00387">
    <property type="entry name" value="HATPase_c"/>
    <property type="match status" value="1"/>
</dbReference>
<dbReference type="GO" id="GO:0016301">
    <property type="term" value="F:kinase activity"/>
    <property type="evidence" value="ECO:0007669"/>
    <property type="project" value="UniProtKB-KW"/>
</dbReference>
<dbReference type="InterPro" id="IPR005467">
    <property type="entry name" value="His_kinase_dom"/>
</dbReference>